<sequence length="151" mass="17425">MEDRYVTCRSIGNYGHAISKGKTYKIINEDEEKYRVKGNHGRAVWIAKPYFIEGMASIPLLESWKFDDEINDFDLVEVTLTFTDGSKRWCLVTTPQKLVKHFCRDNLDPPGFNIQHLIINKKLDIIDVDKILKHLDEQDGLIIASKPLCES</sequence>
<reference evidence="1" key="1">
    <citation type="submission" date="2016-08" db="EMBL/GenBank/DDBJ databases">
        <title>Complete Genome Seqeunce of Paenibacillus sp. BIHB 4019 from tea rhizoplane.</title>
        <authorList>
            <person name="Thakur R."/>
            <person name="Swarnkar M.K."/>
            <person name="Gulati A."/>
        </authorList>
    </citation>
    <scope>NUCLEOTIDE SEQUENCE [LARGE SCALE GENOMIC DNA]</scope>
    <source>
        <strain evidence="1">BIHB4019</strain>
    </source>
</reference>
<organism evidence="1">
    <name type="scientific">Paenibacillus sp. BIHB 4019</name>
    <dbReference type="NCBI Taxonomy" id="1870819"/>
    <lineage>
        <taxon>Bacteria</taxon>
        <taxon>Bacillati</taxon>
        <taxon>Bacillota</taxon>
        <taxon>Bacilli</taxon>
        <taxon>Bacillales</taxon>
        <taxon>Paenibacillaceae</taxon>
        <taxon>Paenibacillus</taxon>
    </lineage>
</organism>
<dbReference type="EMBL" id="CP016808">
    <property type="protein sequence ID" value="ANY67861.1"/>
    <property type="molecule type" value="Genomic_DNA"/>
</dbReference>
<dbReference type="AlphaFoldDB" id="A0A1B2DJJ6"/>
<gene>
    <name evidence="1" type="ORF">BBD42_16305</name>
</gene>
<proteinExistence type="predicted"/>
<accession>A0A1B2DJJ6</accession>
<name>A0A1B2DJJ6_9BACL</name>
<evidence type="ECO:0000313" key="1">
    <source>
        <dbReference type="EMBL" id="ANY67861.1"/>
    </source>
</evidence>
<protein>
    <submittedName>
        <fullName evidence="1">Uncharacterized protein</fullName>
    </submittedName>
</protein>
<dbReference type="RefSeq" id="WP_099519035.1">
    <property type="nucleotide sequence ID" value="NZ_CP016808.1"/>
</dbReference>